<dbReference type="InterPro" id="IPR004101">
    <property type="entry name" value="Mur_ligase_C"/>
</dbReference>
<keyword evidence="22" id="KW-1185">Reference proteome</keyword>
<dbReference type="Pfam" id="PF02875">
    <property type="entry name" value="Mur_ligase_C"/>
    <property type="match status" value="1"/>
</dbReference>
<dbReference type="GO" id="GO:0005524">
    <property type="term" value="F:ATP binding"/>
    <property type="evidence" value="ECO:0007669"/>
    <property type="project" value="UniProtKB-KW"/>
</dbReference>
<evidence type="ECO:0000256" key="4">
    <source>
        <dbReference type="ARBA" id="ARBA00008276"/>
    </source>
</evidence>
<evidence type="ECO:0000256" key="8">
    <source>
        <dbReference type="ARBA" id="ARBA00019357"/>
    </source>
</evidence>
<protein>
    <recommendedName>
        <fullName evidence="8">Dihydrofolate synthase/folylpolyglutamate synthase</fullName>
        <ecNumber evidence="6">6.3.2.12</ecNumber>
        <ecNumber evidence="7">6.3.2.17</ecNumber>
    </recommendedName>
    <alternativeName>
        <fullName evidence="15">Tetrahydrofolylpolyglutamate synthase</fullName>
    </alternativeName>
</protein>
<dbReference type="SUPFAM" id="SSF53623">
    <property type="entry name" value="MurD-like peptide ligases, catalytic domain"/>
    <property type="match status" value="1"/>
</dbReference>
<dbReference type="Gene3D" id="3.90.190.20">
    <property type="entry name" value="Mur ligase, C-terminal domain"/>
    <property type="match status" value="1"/>
</dbReference>
<comment type="similarity">
    <text evidence="4 18">Belongs to the folylpolyglutamate synthase family.</text>
</comment>
<name>A0A3M8C356_9BACL</name>
<comment type="caution">
    <text evidence="21">The sequence shown here is derived from an EMBL/GenBank/DDBJ whole genome shotgun (WGS) entry which is preliminary data.</text>
</comment>
<dbReference type="Proteomes" id="UP000282028">
    <property type="component" value="Unassembled WGS sequence"/>
</dbReference>
<evidence type="ECO:0000256" key="17">
    <source>
        <dbReference type="ARBA" id="ARBA00049161"/>
    </source>
</evidence>
<evidence type="ECO:0000256" key="18">
    <source>
        <dbReference type="PIRNR" id="PIRNR001563"/>
    </source>
</evidence>
<evidence type="ECO:0000256" key="5">
    <source>
        <dbReference type="ARBA" id="ARBA00011245"/>
    </source>
</evidence>
<evidence type="ECO:0000256" key="7">
    <source>
        <dbReference type="ARBA" id="ARBA00013025"/>
    </source>
</evidence>
<dbReference type="InterPro" id="IPR036565">
    <property type="entry name" value="Mur-like_cat_sf"/>
</dbReference>
<comment type="catalytic activity">
    <reaction evidence="16">
        <text>(6S)-5,6,7,8-tetrahydrofolyl-(gamma-L-Glu)(n) + L-glutamate + ATP = (6S)-5,6,7,8-tetrahydrofolyl-(gamma-L-Glu)(n+1) + ADP + phosphate + H(+)</text>
        <dbReference type="Rhea" id="RHEA:10580"/>
        <dbReference type="Rhea" id="RHEA-COMP:14738"/>
        <dbReference type="Rhea" id="RHEA-COMP:14740"/>
        <dbReference type="ChEBI" id="CHEBI:15378"/>
        <dbReference type="ChEBI" id="CHEBI:29985"/>
        <dbReference type="ChEBI" id="CHEBI:30616"/>
        <dbReference type="ChEBI" id="CHEBI:43474"/>
        <dbReference type="ChEBI" id="CHEBI:141005"/>
        <dbReference type="ChEBI" id="CHEBI:456216"/>
        <dbReference type="EC" id="6.3.2.17"/>
    </reaction>
</comment>
<dbReference type="NCBIfam" id="TIGR01499">
    <property type="entry name" value="folC"/>
    <property type="match status" value="1"/>
</dbReference>
<dbReference type="PANTHER" id="PTHR11136">
    <property type="entry name" value="FOLYLPOLYGLUTAMATE SYNTHASE-RELATED"/>
    <property type="match status" value="1"/>
</dbReference>
<evidence type="ECO:0000256" key="2">
    <source>
        <dbReference type="ARBA" id="ARBA00004799"/>
    </source>
</evidence>
<accession>A0A3M8C356</accession>
<dbReference type="GO" id="GO:0005737">
    <property type="term" value="C:cytoplasm"/>
    <property type="evidence" value="ECO:0007669"/>
    <property type="project" value="TreeGrafter"/>
</dbReference>
<evidence type="ECO:0000313" key="21">
    <source>
        <dbReference type="EMBL" id="RNB70128.1"/>
    </source>
</evidence>
<comment type="cofactor">
    <cofactor evidence="1">
        <name>Mg(2+)</name>
        <dbReference type="ChEBI" id="CHEBI:18420"/>
    </cofactor>
</comment>
<keyword evidence="10" id="KW-0479">Metal-binding</keyword>
<evidence type="ECO:0000256" key="3">
    <source>
        <dbReference type="ARBA" id="ARBA00005150"/>
    </source>
</evidence>
<dbReference type="GO" id="GO:0004326">
    <property type="term" value="F:tetrahydrofolylpolyglutamate synthase activity"/>
    <property type="evidence" value="ECO:0007669"/>
    <property type="project" value="UniProtKB-EC"/>
</dbReference>
<dbReference type="RefSeq" id="WP_122910325.1">
    <property type="nucleotide sequence ID" value="NZ_CBCSBE010000020.1"/>
</dbReference>
<sequence length="456" mass="51324">MSAEEFVEYEEGLDWLHGLLRFGARPGLERMNWVLEEFNHPERRLAFIHVAGTNGKGSTCAFLTQMLMEANYSVGTFTSPYMVDFRERIRYNGSMISQEDLLTLMNEVKVLVDRCEKETSFGSLTEFEVITIIAILYFARVVRPAVVVWETGLGGRLDSTNVVSPIVSVITNVGMDHTQVLGNSLEEIAREKAGIIKPGVPVVTGERRPEVLAVLQDKAKQTRSTLYQIGNHFDAQQVAEQLGEQQLRYKSIHRREPSSYRLTMNGMHQTDNAAVALMTIDVLRNYFSYLLEEEEIVRGLQQTRWPGRLEIVSPRPMVVLDGAHNQEGIAALTGSLKQLLPAGTRLHLLFAGLGDKPLTGMAKALDPLKDQIEALHVTSFDFPRAADAQTLYEAFRTGGWEDEYLDTVPDWRAFLLSWMQEKQSAKADDWLVICGSLYFIAQVRAFFPTTVEEAGE</sequence>
<evidence type="ECO:0000256" key="1">
    <source>
        <dbReference type="ARBA" id="ARBA00001946"/>
    </source>
</evidence>
<dbReference type="GO" id="GO:0046872">
    <property type="term" value="F:metal ion binding"/>
    <property type="evidence" value="ECO:0007669"/>
    <property type="project" value="UniProtKB-KW"/>
</dbReference>
<keyword evidence="12 18" id="KW-0067">ATP-binding</keyword>
<evidence type="ECO:0000259" key="19">
    <source>
        <dbReference type="Pfam" id="PF02875"/>
    </source>
</evidence>
<feature type="domain" description="Mur ligase C-terminal" evidence="19">
    <location>
        <begin position="307"/>
        <end position="436"/>
    </location>
</feature>
<dbReference type="EC" id="6.3.2.12" evidence="6"/>
<dbReference type="PANTHER" id="PTHR11136:SF0">
    <property type="entry name" value="DIHYDROFOLATE SYNTHETASE-RELATED"/>
    <property type="match status" value="1"/>
</dbReference>
<dbReference type="EMBL" id="RHHR01000035">
    <property type="protein sequence ID" value="RNB70128.1"/>
    <property type="molecule type" value="Genomic_DNA"/>
</dbReference>
<reference evidence="21 22" key="1">
    <citation type="submission" date="2018-10" db="EMBL/GenBank/DDBJ databases">
        <title>Phylogenomics of Brevibacillus.</title>
        <authorList>
            <person name="Dunlap C."/>
        </authorList>
    </citation>
    <scope>NUCLEOTIDE SEQUENCE [LARGE SCALE GENOMIC DNA]</scope>
    <source>
        <strain evidence="21 22">JCM 12215</strain>
    </source>
</reference>
<gene>
    <name evidence="21" type="ORF">EDM52_17940</name>
</gene>
<evidence type="ECO:0000256" key="6">
    <source>
        <dbReference type="ARBA" id="ARBA00013023"/>
    </source>
</evidence>
<keyword evidence="13" id="KW-0460">Magnesium</keyword>
<dbReference type="InterPro" id="IPR036615">
    <property type="entry name" value="Mur_ligase_C_dom_sf"/>
</dbReference>
<evidence type="ECO:0000256" key="16">
    <source>
        <dbReference type="ARBA" id="ARBA00047493"/>
    </source>
</evidence>
<evidence type="ECO:0000256" key="11">
    <source>
        <dbReference type="ARBA" id="ARBA00022741"/>
    </source>
</evidence>
<evidence type="ECO:0000256" key="12">
    <source>
        <dbReference type="ARBA" id="ARBA00022840"/>
    </source>
</evidence>
<dbReference type="GO" id="GO:0046656">
    <property type="term" value="P:folic acid biosynthetic process"/>
    <property type="evidence" value="ECO:0007669"/>
    <property type="project" value="UniProtKB-KW"/>
</dbReference>
<comment type="catalytic activity">
    <reaction evidence="17">
        <text>7,8-dihydropteroate + L-glutamate + ATP = 7,8-dihydrofolate + ADP + phosphate + H(+)</text>
        <dbReference type="Rhea" id="RHEA:23584"/>
        <dbReference type="ChEBI" id="CHEBI:15378"/>
        <dbReference type="ChEBI" id="CHEBI:17839"/>
        <dbReference type="ChEBI" id="CHEBI:29985"/>
        <dbReference type="ChEBI" id="CHEBI:30616"/>
        <dbReference type="ChEBI" id="CHEBI:43474"/>
        <dbReference type="ChEBI" id="CHEBI:57451"/>
        <dbReference type="ChEBI" id="CHEBI:456216"/>
        <dbReference type="EC" id="6.3.2.12"/>
    </reaction>
</comment>
<dbReference type="Gene3D" id="3.40.1190.10">
    <property type="entry name" value="Mur-like, catalytic domain"/>
    <property type="match status" value="1"/>
</dbReference>
<evidence type="ECO:0000256" key="10">
    <source>
        <dbReference type="ARBA" id="ARBA00022723"/>
    </source>
</evidence>
<dbReference type="EC" id="6.3.2.17" evidence="7"/>
<evidence type="ECO:0000256" key="15">
    <source>
        <dbReference type="ARBA" id="ARBA00030592"/>
    </source>
</evidence>
<organism evidence="21 22">
    <name type="scientific">Brevibacillus invocatus</name>
    <dbReference type="NCBI Taxonomy" id="173959"/>
    <lineage>
        <taxon>Bacteria</taxon>
        <taxon>Bacillati</taxon>
        <taxon>Bacillota</taxon>
        <taxon>Bacilli</taxon>
        <taxon>Bacillales</taxon>
        <taxon>Paenibacillaceae</taxon>
        <taxon>Brevibacillus</taxon>
    </lineage>
</organism>
<comment type="pathway">
    <text evidence="2">Cofactor biosynthesis; tetrahydrofolate biosynthesis; 7,8-dihydrofolate from 2-amino-4-hydroxy-6-hydroxymethyl-7,8-dihydropteridine diphosphate and 4-aminobenzoate: step 2/2.</text>
</comment>
<dbReference type="GO" id="GO:0008841">
    <property type="term" value="F:dihydrofolate synthase activity"/>
    <property type="evidence" value="ECO:0007669"/>
    <property type="project" value="UniProtKB-EC"/>
</dbReference>
<evidence type="ECO:0000256" key="13">
    <source>
        <dbReference type="ARBA" id="ARBA00022842"/>
    </source>
</evidence>
<comment type="pathway">
    <text evidence="3">Cofactor biosynthesis; tetrahydrofolylpolyglutamate biosynthesis.</text>
</comment>
<dbReference type="PIRSF" id="PIRSF001563">
    <property type="entry name" value="Folylpolyglu_synth"/>
    <property type="match status" value="1"/>
</dbReference>
<feature type="domain" description="Mur ligase central" evidence="20">
    <location>
        <begin position="50"/>
        <end position="278"/>
    </location>
</feature>
<dbReference type="OrthoDB" id="9809356at2"/>
<proteinExistence type="inferred from homology"/>
<evidence type="ECO:0000259" key="20">
    <source>
        <dbReference type="Pfam" id="PF08245"/>
    </source>
</evidence>
<comment type="subunit">
    <text evidence="5">Monomer.</text>
</comment>
<dbReference type="FunFam" id="3.40.1190.10:FF:000004">
    <property type="entry name" value="Dihydrofolate synthase/folylpolyglutamate synthase"/>
    <property type="match status" value="1"/>
</dbReference>
<dbReference type="Pfam" id="PF08245">
    <property type="entry name" value="Mur_ligase_M"/>
    <property type="match status" value="1"/>
</dbReference>
<dbReference type="SUPFAM" id="SSF53244">
    <property type="entry name" value="MurD-like peptide ligases, peptide-binding domain"/>
    <property type="match status" value="1"/>
</dbReference>
<evidence type="ECO:0000313" key="22">
    <source>
        <dbReference type="Proteomes" id="UP000282028"/>
    </source>
</evidence>
<evidence type="ECO:0000256" key="14">
    <source>
        <dbReference type="ARBA" id="ARBA00022909"/>
    </source>
</evidence>
<dbReference type="AlphaFoldDB" id="A0A3M8C356"/>
<dbReference type="InterPro" id="IPR013221">
    <property type="entry name" value="Mur_ligase_cen"/>
</dbReference>
<keyword evidence="9 18" id="KW-0436">Ligase</keyword>
<keyword evidence="11 18" id="KW-0547">Nucleotide-binding</keyword>
<keyword evidence="14" id="KW-0289">Folate biosynthesis</keyword>
<evidence type="ECO:0000256" key="9">
    <source>
        <dbReference type="ARBA" id="ARBA00022598"/>
    </source>
</evidence>
<dbReference type="InterPro" id="IPR001645">
    <property type="entry name" value="Folylpolyglutamate_synth"/>
</dbReference>